<organism evidence="7 8">
    <name type="scientific">Gemmatirosa kalamazoonensis</name>
    <dbReference type="NCBI Taxonomy" id="861299"/>
    <lineage>
        <taxon>Bacteria</taxon>
        <taxon>Pseudomonadati</taxon>
        <taxon>Gemmatimonadota</taxon>
        <taxon>Gemmatimonadia</taxon>
        <taxon>Gemmatimonadales</taxon>
        <taxon>Gemmatimonadaceae</taxon>
        <taxon>Gemmatirosa</taxon>
    </lineage>
</organism>
<evidence type="ECO:0000256" key="2">
    <source>
        <dbReference type="ARBA" id="ARBA00023015"/>
    </source>
</evidence>
<dbReference type="PROSITE" id="PS50931">
    <property type="entry name" value="HTH_LYSR"/>
    <property type="match status" value="1"/>
</dbReference>
<dbReference type="PANTHER" id="PTHR30537">
    <property type="entry name" value="HTH-TYPE TRANSCRIPTIONAL REGULATOR"/>
    <property type="match status" value="1"/>
</dbReference>
<sequence length="324" mass="34917">MSDDLNAMAVFVAVAEARGFRAAGERLGVSASAVSQTLRKLEGRLGVVLLQRTTRSVHLTAAGERLYAAVRPALEDVRAAVAAVGELSDAPRGTIRLLIGTTADPVLARLPLADFLASHPHVRLDVVVSDAVVDIVAAGFDAGIQLGEVIDRDMVAVPVTGDIRMTVVGSPAYLARRGTPQHPRDLVEHECLNWHPVPEAPAYRWEFTEAGREVAVAAPGRVLSTDSAVNIRLARDGLGLTIVYEDQVRDELARGELVAVLTEFCEPFAGYYLYYPQRRHASPALRALIDHLRGARDAARGRQPGGRTPTREKPAGRAARPRGR</sequence>
<dbReference type="InterPro" id="IPR036390">
    <property type="entry name" value="WH_DNA-bd_sf"/>
</dbReference>
<dbReference type="STRING" id="861299.J421_2275"/>
<dbReference type="Gene3D" id="3.40.190.290">
    <property type="match status" value="1"/>
</dbReference>
<dbReference type="FunFam" id="1.10.10.10:FF:000001">
    <property type="entry name" value="LysR family transcriptional regulator"/>
    <property type="match status" value="1"/>
</dbReference>
<dbReference type="SUPFAM" id="SSF53850">
    <property type="entry name" value="Periplasmic binding protein-like II"/>
    <property type="match status" value="1"/>
</dbReference>
<dbReference type="GO" id="GO:0043565">
    <property type="term" value="F:sequence-specific DNA binding"/>
    <property type="evidence" value="ECO:0007669"/>
    <property type="project" value="TreeGrafter"/>
</dbReference>
<keyword evidence="4" id="KW-0804">Transcription</keyword>
<evidence type="ECO:0000256" key="4">
    <source>
        <dbReference type="ARBA" id="ARBA00023163"/>
    </source>
</evidence>
<dbReference type="GO" id="GO:0003700">
    <property type="term" value="F:DNA-binding transcription factor activity"/>
    <property type="evidence" value="ECO:0007669"/>
    <property type="project" value="InterPro"/>
</dbReference>
<dbReference type="InterPro" id="IPR000847">
    <property type="entry name" value="LysR_HTH_N"/>
</dbReference>
<dbReference type="Proteomes" id="UP000019151">
    <property type="component" value="Chromosome"/>
</dbReference>
<dbReference type="InParanoid" id="W0RHB4"/>
<dbReference type="Gene3D" id="1.10.10.10">
    <property type="entry name" value="Winged helix-like DNA-binding domain superfamily/Winged helix DNA-binding domain"/>
    <property type="match status" value="1"/>
</dbReference>
<evidence type="ECO:0000256" key="3">
    <source>
        <dbReference type="ARBA" id="ARBA00023125"/>
    </source>
</evidence>
<evidence type="ECO:0000313" key="7">
    <source>
        <dbReference type="EMBL" id="AHG89812.1"/>
    </source>
</evidence>
<comment type="similarity">
    <text evidence="1">Belongs to the LysR transcriptional regulatory family.</text>
</comment>
<dbReference type="KEGG" id="gba:J421_2275"/>
<dbReference type="EMBL" id="CP007128">
    <property type="protein sequence ID" value="AHG89812.1"/>
    <property type="molecule type" value="Genomic_DNA"/>
</dbReference>
<keyword evidence="3" id="KW-0238">DNA-binding</keyword>
<dbReference type="HOGENOM" id="CLU_039613_16_1_0"/>
<dbReference type="PATRIC" id="fig|861299.3.peg.2315"/>
<keyword evidence="8" id="KW-1185">Reference proteome</keyword>
<evidence type="ECO:0000259" key="6">
    <source>
        <dbReference type="PROSITE" id="PS50931"/>
    </source>
</evidence>
<evidence type="ECO:0000313" key="8">
    <source>
        <dbReference type="Proteomes" id="UP000019151"/>
    </source>
</evidence>
<evidence type="ECO:0000256" key="1">
    <source>
        <dbReference type="ARBA" id="ARBA00009437"/>
    </source>
</evidence>
<accession>W0RHB4</accession>
<dbReference type="RefSeq" id="WP_025411298.1">
    <property type="nucleotide sequence ID" value="NZ_CP007128.1"/>
</dbReference>
<dbReference type="SUPFAM" id="SSF46785">
    <property type="entry name" value="Winged helix' DNA-binding domain"/>
    <property type="match status" value="1"/>
</dbReference>
<proteinExistence type="inferred from homology"/>
<protein>
    <submittedName>
        <fullName evidence="7">LysR substrate-binding protein</fullName>
    </submittedName>
</protein>
<reference evidence="7 8" key="1">
    <citation type="journal article" date="2014" name="Genome Announc.">
        <title>Genome Sequence and Methylome of Soil Bacterium Gemmatirosa kalamazoonensis KBS708T, a Member of the Rarely Cultivated Gemmatimonadetes Phylum.</title>
        <authorList>
            <person name="Debruyn J.M."/>
            <person name="Radosevich M."/>
            <person name="Wommack K.E."/>
            <person name="Polson S.W."/>
            <person name="Hauser L.J."/>
            <person name="Fawaz M.N."/>
            <person name="Korlach J."/>
            <person name="Tsai Y.C."/>
        </authorList>
    </citation>
    <scope>NUCLEOTIDE SEQUENCE [LARGE SCALE GENOMIC DNA]</scope>
    <source>
        <strain evidence="7 8">KBS708</strain>
    </source>
</reference>
<feature type="region of interest" description="Disordered" evidence="5">
    <location>
        <begin position="296"/>
        <end position="324"/>
    </location>
</feature>
<dbReference type="AlphaFoldDB" id="W0RHB4"/>
<dbReference type="PANTHER" id="PTHR30537:SF1">
    <property type="entry name" value="HTH-TYPE TRANSCRIPTIONAL REGULATOR PGRR"/>
    <property type="match status" value="1"/>
</dbReference>
<keyword evidence="2" id="KW-0805">Transcription regulation</keyword>
<gene>
    <name evidence="7" type="ORF">J421_2275</name>
</gene>
<dbReference type="InterPro" id="IPR058163">
    <property type="entry name" value="LysR-type_TF_proteobact-type"/>
</dbReference>
<dbReference type="Pfam" id="PF03466">
    <property type="entry name" value="LysR_substrate"/>
    <property type="match status" value="1"/>
</dbReference>
<dbReference type="InterPro" id="IPR036388">
    <property type="entry name" value="WH-like_DNA-bd_sf"/>
</dbReference>
<evidence type="ECO:0000256" key="5">
    <source>
        <dbReference type="SAM" id="MobiDB-lite"/>
    </source>
</evidence>
<dbReference type="GO" id="GO:0006351">
    <property type="term" value="P:DNA-templated transcription"/>
    <property type="evidence" value="ECO:0007669"/>
    <property type="project" value="TreeGrafter"/>
</dbReference>
<dbReference type="eggNOG" id="COG0583">
    <property type="taxonomic scope" value="Bacteria"/>
</dbReference>
<dbReference type="OrthoDB" id="9813056at2"/>
<feature type="domain" description="HTH lysR-type" evidence="6">
    <location>
        <begin position="3"/>
        <end position="60"/>
    </location>
</feature>
<name>W0RHB4_9BACT</name>
<dbReference type="Pfam" id="PF00126">
    <property type="entry name" value="HTH_1"/>
    <property type="match status" value="1"/>
</dbReference>
<dbReference type="InterPro" id="IPR005119">
    <property type="entry name" value="LysR_subst-bd"/>
</dbReference>